<feature type="region of interest" description="Disordered" evidence="1">
    <location>
        <begin position="162"/>
        <end position="202"/>
    </location>
</feature>
<dbReference type="Proteomes" id="UP000076874">
    <property type="component" value="Unassembled WGS sequence"/>
</dbReference>
<evidence type="ECO:0000256" key="1">
    <source>
        <dbReference type="SAM" id="MobiDB-lite"/>
    </source>
</evidence>
<dbReference type="EMBL" id="AZHD01000013">
    <property type="protein sequence ID" value="OAA57946.1"/>
    <property type="molecule type" value="Genomic_DNA"/>
</dbReference>
<dbReference type="STRING" id="1081102.A0A167QTA3"/>
<dbReference type="OrthoDB" id="3539644at2759"/>
<evidence type="ECO:0000313" key="3">
    <source>
        <dbReference type="EMBL" id="OAA57946.1"/>
    </source>
</evidence>
<accession>A0A167QTA3</accession>
<dbReference type="AlphaFoldDB" id="A0A167QTA3"/>
<evidence type="ECO:0000313" key="4">
    <source>
        <dbReference type="Proteomes" id="UP000076874"/>
    </source>
</evidence>
<organism evidence="3 4">
    <name type="scientific">Niveomyces insectorum RCEF 264</name>
    <dbReference type="NCBI Taxonomy" id="1081102"/>
    <lineage>
        <taxon>Eukaryota</taxon>
        <taxon>Fungi</taxon>
        <taxon>Dikarya</taxon>
        <taxon>Ascomycota</taxon>
        <taxon>Pezizomycotina</taxon>
        <taxon>Sordariomycetes</taxon>
        <taxon>Hypocreomycetidae</taxon>
        <taxon>Hypocreales</taxon>
        <taxon>Cordycipitaceae</taxon>
        <taxon>Niveomyces</taxon>
    </lineage>
</organism>
<gene>
    <name evidence="3" type="ORF">SPI_06831</name>
</gene>
<evidence type="ECO:0008006" key="5">
    <source>
        <dbReference type="Google" id="ProtNLM"/>
    </source>
</evidence>
<keyword evidence="2" id="KW-1133">Transmembrane helix</keyword>
<evidence type="ECO:0000256" key="2">
    <source>
        <dbReference type="SAM" id="Phobius"/>
    </source>
</evidence>
<name>A0A167QTA3_9HYPO</name>
<comment type="caution">
    <text evidence="3">The sequence shown here is derived from an EMBL/GenBank/DDBJ whole genome shotgun (WGS) entry which is preliminary data.</text>
</comment>
<proteinExistence type="predicted"/>
<sequence length="645" mass="69743">MVTIDDEKRPLLYAPEDSQEYVPIPFKDDEKSAGFHDAAELDAEAAAAAARAAATVSTRWFRRRRSVRQRRRCNCLKALSLHLTGLALLVLIAYFWFYNRVHPPEPEPAPLATVSLDAPLELPCMRCFNYHQQGAEPRFPPESVTYPLDFGRDHPLVISQTVSHGYGDDHDHDHHHDHDHDHDHDHKGHNRKETDGAPGKWRNVHINGDVVFRSVATAAGAQAKKEPSIDIETLVNDQRIHVDIRFDPSTQSLTVHAHDRLWDDDDDPENDPHPGWPGGVPCLVVRVTVWVPATEARLQALWLDVVHLGVQLVDDLDLRVDEAVGLTTVVGSVNAARSLNASDVSLYHPLRIPSWSANNACTRARLVAIAASYRFTAPAVAVHTTSGHITGPWSLQSRLDIASVSGNEDVAVAVIPTAAASSADGGHNGDEHGAASLTLKTVSGNVRFLDVAAAVDPAVNDDTATAAARLTIATASGNIWGRTAFVDAARIHSVSGRVNVALEPVRGASPNGVAMLETSTTSGTTRVEVLGGRTADGNDDGNNNNNINNNEVPLNWLQSHHKSVSGSIELHYPASWVGHIHLESTARARLTVAGKDVRVLPGRRPWWPPVGRKLEAVKGGEGENALASNVTANTVSGSISLSFPE</sequence>
<keyword evidence="2" id="KW-0812">Transmembrane</keyword>
<feature type="transmembrane region" description="Helical" evidence="2">
    <location>
        <begin position="78"/>
        <end position="98"/>
    </location>
</feature>
<reference evidence="3 4" key="1">
    <citation type="journal article" date="2016" name="Genome Biol. Evol.">
        <title>Divergent and convergent evolution of fungal pathogenicity.</title>
        <authorList>
            <person name="Shang Y."/>
            <person name="Xiao G."/>
            <person name="Zheng P."/>
            <person name="Cen K."/>
            <person name="Zhan S."/>
            <person name="Wang C."/>
        </authorList>
    </citation>
    <scope>NUCLEOTIDE SEQUENCE [LARGE SCALE GENOMIC DNA]</scope>
    <source>
        <strain evidence="3 4">RCEF 264</strain>
    </source>
</reference>
<keyword evidence="2" id="KW-0472">Membrane</keyword>
<keyword evidence="4" id="KW-1185">Reference proteome</keyword>
<protein>
    <recommendedName>
        <fullName evidence="5">Adhesin domain-containing protein</fullName>
    </recommendedName>
</protein>
<feature type="compositionally biased region" description="Basic and acidic residues" evidence="1">
    <location>
        <begin position="166"/>
        <end position="195"/>
    </location>
</feature>